<evidence type="ECO:0000313" key="3">
    <source>
        <dbReference type="Proteomes" id="UP000298030"/>
    </source>
</evidence>
<feature type="compositionally biased region" description="Low complexity" evidence="1">
    <location>
        <begin position="422"/>
        <end position="440"/>
    </location>
</feature>
<organism evidence="2 3">
    <name type="scientific">Coprinellus micaceus</name>
    <name type="common">Glistening ink-cap mushroom</name>
    <name type="synonym">Coprinus micaceus</name>
    <dbReference type="NCBI Taxonomy" id="71717"/>
    <lineage>
        <taxon>Eukaryota</taxon>
        <taxon>Fungi</taxon>
        <taxon>Dikarya</taxon>
        <taxon>Basidiomycota</taxon>
        <taxon>Agaricomycotina</taxon>
        <taxon>Agaricomycetes</taxon>
        <taxon>Agaricomycetidae</taxon>
        <taxon>Agaricales</taxon>
        <taxon>Agaricineae</taxon>
        <taxon>Psathyrellaceae</taxon>
        <taxon>Coprinellus</taxon>
    </lineage>
</organism>
<feature type="region of interest" description="Disordered" evidence="1">
    <location>
        <begin position="168"/>
        <end position="440"/>
    </location>
</feature>
<feature type="compositionally biased region" description="Polar residues" evidence="1">
    <location>
        <begin position="797"/>
        <end position="820"/>
    </location>
</feature>
<sequence>MPLFDMRRYSRNSTAASKERKEQAQAPPVPSSPIISTAPRQPLVPQTNLALNASQASLLLDASSTGSSTKNGSQKRRTSRDADSISKATSSSSRPSTAGSSREGPATYMPTGPVASPHRSTYANHQDLYTHNALHSFSFGAASNAATPSWSIDPLSPVRDDEYDEGIYKADTTPRPSLVASSSPRSHSSQLSSMQSPQHVPTSLPPPPRRSPAKAERVRTTSSSSRHTFGTSSASASASSLSSAAAMDFSEQSQRGDSSVTSEDDDEEHRHPIPLNSTPMADKLSLYGSDDDVLDEDFADDYEPDIEISSVMHDGADFPNFDNQSEANFQPPRRGSLAVPIPSPSTGEGRDREDSIATLRRPSRSLEGLRSDSRAEGEAISRLVDVRPPGSSPTSVPQSASDWRDIRHLSAQRDPIGGGGASSVALASPANHAPSVSSSSTAVHNSALDGFDSSWNIDPATGIVNLDWDQSELQDIVGGFQGPPSSNRSFRRESTSTTDSGRRLSTTSTNSDPFFKGLTKWGGQTYQDEKERWTFKREKADRLEEHKVHERERSSITHIFQHRASYTAASSSSIGGLPDYSHYPKESKSTPREPVRKDPQGWRGMAVGAEEWWSSYTNGRYRVVRQNQPNNDPAKPFQQRLNISNHRTPYSAKSYPSDGPTSTIHKHSKANGFSISRHYRIRKKPPVAQSGRASTSSRTPATPSVEPEPQQKPSNMVLLAPRRVQEQYTSTNTTRKLESHGFLSDNGRHDPRDLERLDRVEREAKERLKREKEQEKQRAKELRRAEIARLKEKGKSKSAQNSATDSGSSAGSIASENSEAGPSAGPSYTARPSVDHSILSQETDGSDRTVLSSALHRRIDKSPVYDPDDDDDDFYDYDGSARRRRPPSRTPHAEVFSPLPPEALESFVRDDGYSRRLFPWGQSKSTSALGRPLENVYKPQWPVANPSRHQSEKKGKTLDTLNSSFQDVGLLPAVDEIRGSSRYSKRKQQPTKHAKGSSQESTNVFHSFSSDYLYMLLPLWPGETDQVSAKSYPYPTPNIPIESRKYLLIYYCPDDASSPDKSRGSALDNAKKQRSRPSPTSSRDSMNKQYDKHILLDKFHFCARIVSYSDIQGSGVRSPDMGLSVLGPLQEAIETMPTHCYIDTFQVIGMCTSREKGVEFVPEGLEKLGLARRIPDPQLAPEDREPRAKRFSITGVEEADEVSDTLLVLTPIGRAVVEMAWLGSMALTSFAPPNQ</sequence>
<feature type="compositionally biased region" description="Low complexity" evidence="1">
    <location>
        <begin position="692"/>
        <end position="704"/>
    </location>
</feature>
<gene>
    <name evidence="2" type="ORF">FA13DRAFT_1681664</name>
</gene>
<keyword evidence="3" id="KW-1185">Reference proteome</keyword>
<dbReference type="EMBL" id="QPFP01000003">
    <property type="protein sequence ID" value="TEB38280.1"/>
    <property type="molecule type" value="Genomic_DNA"/>
</dbReference>
<dbReference type="OrthoDB" id="3357948at2759"/>
<feature type="region of interest" description="Disordered" evidence="1">
    <location>
        <begin position="1"/>
        <end position="49"/>
    </location>
</feature>
<dbReference type="STRING" id="71717.A0A4Y7TVS0"/>
<reference evidence="2 3" key="1">
    <citation type="journal article" date="2019" name="Nat. Ecol. Evol.">
        <title>Megaphylogeny resolves global patterns of mushroom evolution.</title>
        <authorList>
            <person name="Varga T."/>
            <person name="Krizsan K."/>
            <person name="Foldi C."/>
            <person name="Dima B."/>
            <person name="Sanchez-Garcia M."/>
            <person name="Sanchez-Ramirez S."/>
            <person name="Szollosi G.J."/>
            <person name="Szarkandi J.G."/>
            <person name="Papp V."/>
            <person name="Albert L."/>
            <person name="Andreopoulos W."/>
            <person name="Angelini C."/>
            <person name="Antonin V."/>
            <person name="Barry K.W."/>
            <person name="Bougher N.L."/>
            <person name="Buchanan P."/>
            <person name="Buyck B."/>
            <person name="Bense V."/>
            <person name="Catcheside P."/>
            <person name="Chovatia M."/>
            <person name="Cooper J."/>
            <person name="Damon W."/>
            <person name="Desjardin D."/>
            <person name="Finy P."/>
            <person name="Geml J."/>
            <person name="Haridas S."/>
            <person name="Hughes K."/>
            <person name="Justo A."/>
            <person name="Karasinski D."/>
            <person name="Kautmanova I."/>
            <person name="Kiss B."/>
            <person name="Kocsube S."/>
            <person name="Kotiranta H."/>
            <person name="LaButti K.M."/>
            <person name="Lechner B.E."/>
            <person name="Liimatainen K."/>
            <person name="Lipzen A."/>
            <person name="Lukacs Z."/>
            <person name="Mihaltcheva S."/>
            <person name="Morgado L.N."/>
            <person name="Niskanen T."/>
            <person name="Noordeloos M.E."/>
            <person name="Ohm R.A."/>
            <person name="Ortiz-Santana B."/>
            <person name="Ovrebo C."/>
            <person name="Racz N."/>
            <person name="Riley R."/>
            <person name="Savchenko A."/>
            <person name="Shiryaev A."/>
            <person name="Soop K."/>
            <person name="Spirin V."/>
            <person name="Szebenyi C."/>
            <person name="Tomsovsky M."/>
            <person name="Tulloss R.E."/>
            <person name="Uehling J."/>
            <person name="Grigoriev I.V."/>
            <person name="Vagvolgyi C."/>
            <person name="Papp T."/>
            <person name="Martin F.M."/>
            <person name="Miettinen O."/>
            <person name="Hibbett D.S."/>
            <person name="Nagy L.G."/>
        </authorList>
    </citation>
    <scope>NUCLEOTIDE SEQUENCE [LARGE SCALE GENOMIC DNA]</scope>
    <source>
        <strain evidence="2 3">FP101781</strain>
    </source>
</reference>
<feature type="compositionally biased region" description="Polar residues" evidence="1">
    <location>
        <begin position="639"/>
        <end position="648"/>
    </location>
</feature>
<feature type="compositionally biased region" description="Low complexity" evidence="1">
    <location>
        <begin position="174"/>
        <end position="197"/>
    </location>
</feature>
<dbReference type="AlphaFoldDB" id="A0A4Y7TVS0"/>
<feature type="compositionally biased region" description="Basic and acidic residues" evidence="1">
    <location>
        <begin position="746"/>
        <end position="795"/>
    </location>
</feature>
<accession>A0A4Y7TVS0</accession>
<feature type="region of interest" description="Disordered" evidence="1">
    <location>
        <begin position="62"/>
        <end position="120"/>
    </location>
</feature>
<feature type="compositionally biased region" description="Basic residues" evidence="1">
    <location>
        <begin position="983"/>
        <end position="995"/>
    </location>
</feature>
<feature type="compositionally biased region" description="Polar residues" evidence="1">
    <location>
        <begin position="392"/>
        <end position="401"/>
    </location>
</feature>
<feature type="compositionally biased region" description="Polar residues" evidence="1">
    <location>
        <begin position="33"/>
        <end position="48"/>
    </location>
</feature>
<feature type="compositionally biased region" description="Low complexity" evidence="1">
    <location>
        <begin position="85"/>
        <end position="102"/>
    </location>
</feature>
<feature type="compositionally biased region" description="Acidic residues" evidence="1">
    <location>
        <begin position="866"/>
        <end position="876"/>
    </location>
</feature>
<evidence type="ECO:0000313" key="2">
    <source>
        <dbReference type="EMBL" id="TEB38280.1"/>
    </source>
</evidence>
<dbReference type="Proteomes" id="UP000298030">
    <property type="component" value="Unassembled WGS sequence"/>
</dbReference>
<proteinExistence type="predicted"/>
<feature type="compositionally biased region" description="Basic and acidic residues" evidence="1">
    <location>
        <begin position="367"/>
        <end position="379"/>
    </location>
</feature>
<feature type="region of interest" description="Disordered" evidence="1">
    <location>
        <begin position="1057"/>
        <end position="1087"/>
    </location>
</feature>
<feature type="region of interest" description="Disordered" evidence="1">
    <location>
        <begin position="626"/>
        <end position="898"/>
    </location>
</feature>
<feature type="compositionally biased region" description="Polar residues" evidence="1">
    <location>
        <begin position="495"/>
        <end position="512"/>
    </location>
</feature>
<feature type="compositionally biased region" description="Acidic residues" evidence="1">
    <location>
        <begin position="289"/>
        <end position="306"/>
    </location>
</feature>
<comment type="caution">
    <text evidence="2">The sequence shown here is derived from an EMBL/GenBank/DDBJ whole genome shotgun (WGS) entry which is preliminary data.</text>
</comment>
<feature type="region of interest" description="Disordered" evidence="1">
    <location>
        <begin position="476"/>
        <end position="520"/>
    </location>
</feature>
<feature type="compositionally biased region" description="Basic and acidic residues" evidence="1">
    <location>
        <begin position="582"/>
        <end position="600"/>
    </location>
</feature>
<protein>
    <submittedName>
        <fullName evidence="2">Uncharacterized protein</fullName>
    </submittedName>
</protein>
<feature type="compositionally biased region" description="Polar residues" evidence="1">
    <location>
        <begin position="250"/>
        <end position="261"/>
    </location>
</feature>
<evidence type="ECO:0000256" key="1">
    <source>
        <dbReference type="SAM" id="MobiDB-lite"/>
    </source>
</evidence>
<feature type="region of interest" description="Disordered" evidence="1">
    <location>
        <begin position="568"/>
        <end position="601"/>
    </location>
</feature>
<name>A0A4Y7TVS0_COPMI</name>
<feature type="region of interest" description="Disordered" evidence="1">
    <location>
        <begin position="979"/>
        <end position="1001"/>
    </location>
</feature>
<feature type="compositionally biased region" description="Low complexity" evidence="1">
    <location>
        <begin position="220"/>
        <end position="246"/>
    </location>
</feature>